<reference evidence="2" key="2">
    <citation type="submission" date="2018-05" db="EMBL/GenBank/DDBJ databases">
        <title>Genome Assembly Of Bacteriophage Specific To Escherichia coli 0157:H7.</title>
        <authorList>
            <person name="Ahmad Hisham U.B."/>
            <person name="Ramli N.A."/>
            <person name="Mohamad Zawawi N.A."/>
            <person name="Mat Arip Y."/>
        </authorList>
    </citation>
    <scope>NUCLEOTIDE SEQUENCE [LARGE SCALE GENOMIC DNA]</scope>
</reference>
<organism evidence="1 2">
    <name type="scientific">Escherichia phage UB</name>
    <dbReference type="NCBI Taxonomy" id="2268588"/>
    <lineage>
        <taxon>Viruses</taxon>
        <taxon>Duplodnaviria</taxon>
        <taxon>Heunggongvirae</taxon>
        <taxon>Uroviricota</taxon>
        <taxon>Caudoviricetes</taxon>
        <taxon>Asteriusvirus</taxon>
        <taxon>Asteriusvirus PBECO4</taxon>
    </lineage>
</organism>
<dbReference type="Proteomes" id="UP000252104">
    <property type="component" value="Segment"/>
</dbReference>
<reference evidence="1 2" key="1">
    <citation type="submission" date="2018-05" db="EMBL/GenBank/DDBJ databases">
        <title>Characterization Of A New Bacterial Virus From Orangutan (Pongo pygmaeus).</title>
        <authorList>
            <person name="Ahmad Hisham U.B."/>
            <person name="Ramli N.A."/>
            <person name="Mohamad Zawawi N.A."/>
            <person name="Mat Arip Y."/>
        </authorList>
    </citation>
    <scope>NUCLEOTIDE SEQUENCE [LARGE SCALE GENOMIC DNA]</scope>
</reference>
<protein>
    <submittedName>
        <fullName evidence="1">Uncharacterized protein</fullName>
    </submittedName>
</protein>
<dbReference type="EMBL" id="MH383160">
    <property type="protein sequence ID" value="AXC36919.1"/>
    <property type="molecule type" value="Genomic_DNA"/>
</dbReference>
<evidence type="ECO:0000313" key="2">
    <source>
        <dbReference type="Proteomes" id="UP000252104"/>
    </source>
</evidence>
<sequence>MKVEVQHSIVQDMSVVKFLSLKDYFRCIKFLEESQLQWTPLKYSSSNDTASIRCDESVLVKISKRFGVGKYNDKQCTK</sequence>
<name>A0A2Z5HAA8_9CAUD</name>
<accession>A0A2Z5HAA8</accession>
<proteinExistence type="predicted"/>
<evidence type="ECO:0000313" key="1">
    <source>
        <dbReference type="EMBL" id="AXC36919.1"/>
    </source>
</evidence>